<dbReference type="RefSeq" id="WP_349182898.1">
    <property type="nucleotide sequence ID" value="NZ_JBBNGS010000014.1"/>
</dbReference>
<feature type="transmembrane region" description="Helical" evidence="1">
    <location>
        <begin position="50"/>
        <end position="69"/>
    </location>
</feature>
<keyword evidence="3" id="KW-1185">Reference proteome</keyword>
<evidence type="ECO:0000256" key="1">
    <source>
        <dbReference type="SAM" id="Phobius"/>
    </source>
</evidence>
<keyword evidence="1" id="KW-0812">Transmembrane</keyword>
<feature type="transmembrane region" description="Helical" evidence="1">
    <location>
        <begin position="217"/>
        <end position="238"/>
    </location>
</feature>
<organism evidence="2 3">
    <name type="scientific">Paratractidigestivibacter faecalis</name>
    <dbReference type="NCBI Taxonomy" id="2292441"/>
    <lineage>
        <taxon>Bacteria</taxon>
        <taxon>Bacillati</taxon>
        <taxon>Actinomycetota</taxon>
        <taxon>Coriobacteriia</taxon>
        <taxon>Coriobacteriales</taxon>
        <taxon>Atopobiaceae</taxon>
        <taxon>Paratractidigestivibacter</taxon>
    </lineage>
</organism>
<keyword evidence="1" id="KW-1133">Transmembrane helix</keyword>
<proteinExistence type="predicted"/>
<feature type="transmembrane region" description="Helical" evidence="1">
    <location>
        <begin position="143"/>
        <end position="165"/>
    </location>
</feature>
<evidence type="ECO:0008006" key="4">
    <source>
        <dbReference type="Google" id="ProtNLM"/>
    </source>
</evidence>
<comment type="caution">
    <text evidence="2">The sequence shown here is derived from an EMBL/GenBank/DDBJ whole genome shotgun (WGS) entry which is preliminary data.</text>
</comment>
<dbReference type="Proteomes" id="UP001478817">
    <property type="component" value="Unassembled WGS sequence"/>
</dbReference>
<reference evidence="2 3" key="1">
    <citation type="submission" date="2024-04" db="EMBL/GenBank/DDBJ databases">
        <title>Human intestinal bacterial collection.</title>
        <authorList>
            <person name="Pauvert C."/>
            <person name="Hitch T.C.A."/>
            <person name="Clavel T."/>
        </authorList>
    </citation>
    <scope>NUCLEOTIDE SEQUENCE [LARGE SCALE GENOMIC DNA]</scope>
    <source>
        <strain evidence="2 3">CLA-AA-H197</strain>
    </source>
</reference>
<feature type="transmembrane region" description="Helical" evidence="1">
    <location>
        <begin position="81"/>
        <end position="102"/>
    </location>
</feature>
<gene>
    <name evidence="2" type="ORF">AAAT05_07820</name>
</gene>
<evidence type="ECO:0000313" key="2">
    <source>
        <dbReference type="EMBL" id="MEQ2638244.1"/>
    </source>
</evidence>
<accession>A0ABV1IH60</accession>
<evidence type="ECO:0000313" key="3">
    <source>
        <dbReference type="Proteomes" id="UP001478817"/>
    </source>
</evidence>
<name>A0ABV1IH60_9ACTN</name>
<keyword evidence="1" id="KW-0472">Membrane</keyword>
<protein>
    <recommendedName>
        <fullName evidence="4">GGDEF domain-containing protein</fullName>
    </recommendedName>
</protein>
<feature type="transmembrane region" description="Helical" evidence="1">
    <location>
        <begin position="185"/>
        <end position="205"/>
    </location>
</feature>
<dbReference type="EMBL" id="JBBNGS010000014">
    <property type="protein sequence ID" value="MEQ2638244.1"/>
    <property type="molecule type" value="Genomic_DNA"/>
</dbReference>
<feature type="transmembrane region" description="Helical" evidence="1">
    <location>
        <begin position="114"/>
        <end position="136"/>
    </location>
</feature>
<sequence length="442" mass="48250">MGAQTDLVAALLGSASGLEIFEELRFVWEYLAAAALLLATQASARSRGLYRGAIVLVAFSLLSLGYFPYKDALTALNAPRLLFACWYLGISFAMTFSLLWVFDVSMPDLLWTSATAYVTQHIVYVLVHEALALWLLPTLPSHFPAYVLLSVGCCAVIYGAIYRLLAKPLRLGAGRLLSDTPHGTLSQTVVLAMLFSSTFGFQHLFQMSESRATAVWMDLLVCGMLLGIQYTSYLAIIAGREAQLTESMLTDASTHWELSQALLSRLGSFMHDVWHIVLGVKVAKVPGLEGYLDRVERQLGDYRSMFFSNNDVLNSALAAARLLCESREIPMTVSVGKLRSGSMPAADLYALLDGLTRLAIEQALQMDDASRRAVDLELSERAGMLLASCSVTCLKGAKAWDDELGIRRLTLLAEKSGGTVQAFSEADVATLRAVIPLARERA</sequence>